<dbReference type="InterPro" id="IPR026341">
    <property type="entry name" value="T9SS_type_B"/>
</dbReference>
<dbReference type="SUPFAM" id="SSF49299">
    <property type="entry name" value="PKD domain"/>
    <property type="match status" value="1"/>
</dbReference>
<reference evidence="2 3" key="1">
    <citation type="submission" date="2019-12" db="EMBL/GenBank/DDBJ databases">
        <title>Chitinophaga sp. strain ysch24 (GDMCC 1.1355), whole genome shotgun sequence.</title>
        <authorList>
            <person name="Zhang X."/>
        </authorList>
    </citation>
    <scope>NUCLEOTIDE SEQUENCE [LARGE SCALE GENOMIC DNA]</scope>
    <source>
        <strain evidence="3">ysch24</strain>
    </source>
</reference>
<protein>
    <submittedName>
        <fullName evidence="2">T9SS type B sorting domain-containing protein</fullName>
    </submittedName>
</protein>
<dbReference type="NCBIfam" id="TIGR04131">
    <property type="entry name" value="Bac_Flav_CTERM"/>
    <property type="match status" value="1"/>
</dbReference>
<feature type="domain" description="PKD" evidence="1">
    <location>
        <begin position="99"/>
        <end position="154"/>
    </location>
</feature>
<dbReference type="AlphaFoldDB" id="A0A7K1U7C1"/>
<sequence length="601" mass="65815">MGLAFGQTHLLSSYPATHQKNHTDTSPSLKKLNISVFFDNLAPYPCPAMRSLYLLILVLLTLPGIIIAQTTTPFTYSTTCQNDSVRFIIAEADQAGIDSVKWNFGDPASGAADSSKKITGAHLYNTLSTYTVTLTSYSNGAASTSTLDITIVAPVPYDFGPTDQTLCDSTTITLTAPTVSGAAYEWQDGSTSQSIVVDTATTYKVKINGCLVPDSVNIFYTPVPELELGDDLVLCLGENIQLDATAQNCTYLWSTGETRSTIVVHSDVPTGPVQYSVTADAKGCGLYRDTITITFTGSPYPFSLGPDTVLCPGETFFIDATTPGGSNYRWGNGARTPSTTIRSNWALWVLVNINNTCDVLDTIGIRFWPDRNVDLGNDTTICKGETLVLKADFGTANYRWQDTSKQATYYVRQTGDYWVRAQVGRCVSSDTIHVQTEDTLRVNLGRDTVLCNGEVLRLNPQSGGSQYKWQDSTSVPFYNVTQAGTYALVATNSCGQSIDEINVTYQECDCQVLLPTAFTPNGDGLNDYWRPKFRCEIADYKVSLYNRWGQRVYYTTDPLIGWKGTKQGGRVPVGTYAWVMDYKIVATGKLIRKTGTVTVIY</sequence>
<evidence type="ECO:0000313" key="3">
    <source>
        <dbReference type="Proteomes" id="UP000461730"/>
    </source>
</evidence>
<evidence type="ECO:0000259" key="1">
    <source>
        <dbReference type="PROSITE" id="PS50093"/>
    </source>
</evidence>
<name>A0A7K1U7C1_9BACT</name>
<dbReference type="EMBL" id="WRXN01000007">
    <property type="protein sequence ID" value="MVT10186.1"/>
    <property type="molecule type" value="Genomic_DNA"/>
</dbReference>
<dbReference type="Proteomes" id="UP000461730">
    <property type="component" value="Unassembled WGS sequence"/>
</dbReference>
<dbReference type="InterPro" id="IPR000601">
    <property type="entry name" value="PKD_dom"/>
</dbReference>
<comment type="caution">
    <text evidence="2">The sequence shown here is derived from an EMBL/GenBank/DDBJ whole genome shotgun (WGS) entry which is preliminary data.</text>
</comment>
<accession>A0A7K1U7C1</accession>
<keyword evidence="3" id="KW-1185">Reference proteome</keyword>
<proteinExistence type="predicted"/>
<gene>
    <name evidence="2" type="ORF">GO493_18080</name>
</gene>
<dbReference type="Pfam" id="PF13585">
    <property type="entry name" value="CHU_C"/>
    <property type="match status" value="1"/>
</dbReference>
<organism evidence="2 3">
    <name type="scientific">Chitinophaga tropicalis</name>
    <dbReference type="NCBI Taxonomy" id="2683588"/>
    <lineage>
        <taxon>Bacteria</taxon>
        <taxon>Pseudomonadati</taxon>
        <taxon>Bacteroidota</taxon>
        <taxon>Chitinophagia</taxon>
        <taxon>Chitinophagales</taxon>
        <taxon>Chitinophagaceae</taxon>
        <taxon>Chitinophaga</taxon>
    </lineage>
</organism>
<dbReference type="PROSITE" id="PS50093">
    <property type="entry name" value="PKD"/>
    <property type="match status" value="1"/>
</dbReference>
<dbReference type="InterPro" id="IPR035986">
    <property type="entry name" value="PKD_dom_sf"/>
</dbReference>
<dbReference type="Gene3D" id="2.60.40.10">
    <property type="entry name" value="Immunoglobulins"/>
    <property type="match status" value="1"/>
</dbReference>
<dbReference type="InterPro" id="IPR013783">
    <property type="entry name" value="Ig-like_fold"/>
</dbReference>
<evidence type="ECO:0000313" key="2">
    <source>
        <dbReference type="EMBL" id="MVT10186.1"/>
    </source>
</evidence>